<dbReference type="EMBL" id="MJEQ01037192">
    <property type="protein sequence ID" value="OIS97975.1"/>
    <property type="molecule type" value="Genomic_DNA"/>
</dbReference>
<organism evidence="2 4">
    <name type="scientific">Nicotiana attenuata</name>
    <name type="common">Coyote tobacco</name>
    <dbReference type="NCBI Taxonomy" id="49451"/>
    <lineage>
        <taxon>Eukaryota</taxon>
        <taxon>Viridiplantae</taxon>
        <taxon>Streptophyta</taxon>
        <taxon>Embryophyta</taxon>
        <taxon>Tracheophyta</taxon>
        <taxon>Spermatophyta</taxon>
        <taxon>Magnoliopsida</taxon>
        <taxon>eudicotyledons</taxon>
        <taxon>Gunneridae</taxon>
        <taxon>Pentapetalae</taxon>
        <taxon>asterids</taxon>
        <taxon>lamiids</taxon>
        <taxon>Solanales</taxon>
        <taxon>Solanaceae</taxon>
        <taxon>Nicotianoideae</taxon>
        <taxon>Nicotianeae</taxon>
        <taxon>Nicotiana</taxon>
    </lineage>
</organism>
<feature type="domain" description="Retrovirus-related Pol polyprotein from transposon TNT 1-94-like beta-barrel" evidence="1">
    <location>
        <begin position="152"/>
        <end position="228"/>
    </location>
</feature>
<sequence length="243" mass="28112">MLINEQNQRKVCTSNSKVNLASDMDDSTTFMSAREKPTKFKKFSNLYYEYCRFTDHIKEYCYELHGYPPGFKGKRNQQYRQANAVVSDNNHRQENAMSKGKAEVPQEMTNFFTEEQYGQIMRLLNKEKAEDHMANMVGNDASQFFENCRDPWIIDTGATNHMTSNHNLVHNVTNLPEHKRGNVHLPNGKSVPVTYQGSYNLTKNGTVHDVLCVPEFKYNLLSVSKLTRELQCSVNYFSTFCVF</sequence>
<reference evidence="2 4" key="1">
    <citation type="submission" date="2016-11" db="EMBL/GenBank/DDBJ databases">
        <title>The genome of Nicotiana attenuata.</title>
        <authorList>
            <person name="Xu S."/>
            <person name="Brockmoeller T."/>
            <person name="Gaquerel E."/>
            <person name="Navarro A."/>
            <person name="Kuhl H."/>
            <person name="Gase K."/>
            <person name="Ling Z."/>
            <person name="Zhou W."/>
            <person name="Kreitzer C."/>
            <person name="Stanke M."/>
            <person name="Tang H."/>
            <person name="Lyons E."/>
            <person name="Pandey P."/>
            <person name="Pandey S.P."/>
            <person name="Timmermann B."/>
            <person name="Baldwin I.T."/>
        </authorList>
    </citation>
    <scope>NUCLEOTIDE SEQUENCE [LARGE SCALE GENOMIC DNA]</scope>
    <source>
        <strain evidence="4">cv. UT</strain>
        <strain evidence="2">UT</strain>
        <tissue evidence="2">Leaves</tissue>
    </source>
</reference>
<dbReference type="Pfam" id="PF22936">
    <property type="entry name" value="Pol_BBD"/>
    <property type="match status" value="1"/>
</dbReference>
<name>A0A1J6IBT6_NICAT</name>
<dbReference type="Gramene" id="OIT36532">
    <property type="protein sequence ID" value="OIT36532"/>
    <property type="gene ID" value="A4A49_53954"/>
</dbReference>
<accession>A0A1J6IBT6</accession>
<dbReference type="Proteomes" id="UP000187609">
    <property type="component" value="Unassembled WGS sequence"/>
</dbReference>
<dbReference type="OMA" id="HRQENAM"/>
<gene>
    <name evidence="3" type="ORF">A4A49_53954</name>
    <name evidence="2" type="ORF">A4A49_62334</name>
</gene>
<dbReference type="AlphaFoldDB" id="A0A1J6IBT6"/>
<comment type="caution">
    <text evidence="2">The sequence shown here is derived from an EMBL/GenBank/DDBJ whole genome shotgun (WGS) entry which is preliminary data.</text>
</comment>
<evidence type="ECO:0000259" key="1">
    <source>
        <dbReference type="Pfam" id="PF22936"/>
    </source>
</evidence>
<evidence type="ECO:0000313" key="3">
    <source>
        <dbReference type="EMBL" id="OIT36532.1"/>
    </source>
</evidence>
<dbReference type="PANTHER" id="PTHR34222:SF82">
    <property type="entry name" value="CCHC-TYPE DOMAIN-CONTAINING PROTEIN"/>
    <property type="match status" value="1"/>
</dbReference>
<evidence type="ECO:0000313" key="4">
    <source>
        <dbReference type="Proteomes" id="UP000187609"/>
    </source>
</evidence>
<protein>
    <recommendedName>
        <fullName evidence="1">Retrovirus-related Pol polyprotein from transposon TNT 1-94-like beta-barrel domain-containing protein</fullName>
    </recommendedName>
</protein>
<proteinExistence type="predicted"/>
<dbReference type="Gramene" id="OIS97975">
    <property type="protein sequence ID" value="OIS97975"/>
    <property type="gene ID" value="A4A49_62334"/>
</dbReference>
<evidence type="ECO:0000313" key="2">
    <source>
        <dbReference type="EMBL" id="OIS97975.1"/>
    </source>
</evidence>
<dbReference type="InterPro" id="IPR054722">
    <property type="entry name" value="PolX-like_BBD"/>
</dbReference>
<dbReference type="EMBL" id="MJEQ01000423">
    <property type="protein sequence ID" value="OIT36532.1"/>
    <property type="molecule type" value="Genomic_DNA"/>
</dbReference>
<keyword evidence="4" id="KW-1185">Reference proteome</keyword>
<dbReference type="PANTHER" id="PTHR34222">
    <property type="entry name" value="GAG_PRE-INTEGRS DOMAIN-CONTAINING PROTEIN"/>
    <property type="match status" value="1"/>
</dbReference>